<dbReference type="GO" id="GO:0006355">
    <property type="term" value="P:regulation of DNA-templated transcription"/>
    <property type="evidence" value="ECO:0007669"/>
    <property type="project" value="InterPro"/>
</dbReference>
<dbReference type="InterPro" id="IPR039420">
    <property type="entry name" value="WalR-like"/>
</dbReference>
<comment type="caution">
    <text evidence="6">The sequence shown here is derived from an EMBL/GenBank/DDBJ whole genome shotgun (WGS) entry which is preliminary data.</text>
</comment>
<dbReference type="CDD" id="cd00383">
    <property type="entry name" value="trans_reg_C"/>
    <property type="match status" value="1"/>
</dbReference>
<evidence type="ECO:0000259" key="5">
    <source>
        <dbReference type="PROSITE" id="PS51755"/>
    </source>
</evidence>
<evidence type="ECO:0000256" key="3">
    <source>
        <dbReference type="ARBA" id="ARBA00023125"/>
    </source>
</evidence>
<dbReference type="GO" id="GO:0032993">
    <property type="term" value="C:protein-DNA complex"/>
    <property type="evidence" value="ECO:0007669"/>
    <property type="project" value="TreeGrafter"/>
</dbReference>
<evidence type="ECO:0000256" key="2">
    <source>
        <dbReference type="ARBA" id="ARBA00023012"/>
    </source>
</evidence>
<dbReference type="InterPro" id="IPR016032">
    <property type="entry name" value="Sig_transdc_resp-reg_C-effctor"/>
</dbReference>
<dbReference type="GO" id="GO:0000156">
    <property type="term" value="F:phosphorelay response regulator activity"/>
    <property type="evidence" value="ECO:0007669"/>
    <property type="project" value="TreeGrafter"/>
</dbReference>
<reference evidence="6 7" key="1">
    <citation type="submission" date="2016-02" db="EMBL/GenBank/DDBJ databases">
        <title>Draft genome sequence of the strain BR 10247T Bradyrhizobium neotropicale isolated from nodules of Centrolobium paraense.</title>
        <authorList>
            <person name="Simoes-Araujo J.L."/>
            <person name="Barauna A.C."/>
            <person name="Silva K."/>
            <person name="Zilli J.E."/>
        </authorList>
    </citation>
    <scope>NUCLEOTIDE SEQUENCE [LARGE SCALE GENOMIC DNA]</scope>
    <source>
        <strain evidence="6 7">BR 10247</strain>
    </source>
</reference>
<keyword evidence="3 4" id="KW-0238">DNA-binding</keyword>
<dbReference type="Proteomes" id="UP000077173">
    <property type="component" value="Unassembled WGS sequence"/>
</dbReference>
<dbReference type="PANTHER" id="PTHR48111">
    <property type="entry name" value="REGULATOR OF RPOS"/>
    <property type="match status" value="1"/>
</dbReference>
<protein>
    <recommendedName>
        <fullName evidence="5">OmpR/PhoB-type domain-containing protein</fullName>
    </recommendedName>
</protein>
<organism evidence="6 7">
    <name type="scientific">Bradyrhizobium neotropicale</name>
    <dbReference type="NCBI Taxonomy" id="1497615"/>
    <lineage>
        <taxon>Bacteria</taxon>
        <taxon>Pseudomonadati</taxon>
        <taxon>Pseudomonadota</taxon>
        <taxon>Alphaproteobacteria</taxon>
        <taxon>Hyphomicrobiales</taxon>
        <taxon>Nitrobacteraceae</taxon>
        <taxon>Bradyrhizobium</taxon>
    </lineage>
</organism>
<accession>A0A176ZIQ7</accession>
<dbReference type="AlphaFoldDB" id="A0A176ZIQ7"/>
<dbReference type="PANTHER" id="PTHR48111:SF40">
    <property type="entry name" value="PHOSPHATE REGULON TRANSCRIPTIONAL REGULATORY PROTEIN PHOB"/>
    <property type="match status" value="1"/>
</dbReference>
<dbReference type="InterPro" id="IPR036388">
    <property type="entry name" value="WH-like_DNA-bd_sf"/>
</dbReference>
<feature type="DNA-binding region" description="OmpR/PhoB-type" evidence="4">
    <location>
        <begin position="1"/>
        <end position="95"/>
    </location>
</feature>
<proteinExistence type="predicted"/>
<feature type="domain" description="OmpR/PhoB-type" evidence="5">
    <location>
        <begin position="1"/>
        <end position="95"/>
    </location>
</feature>
<dbReference type="GO" id="GO:0005829">
    <property type="term" value="C:cytosol"/>
    <property type="evidence" value="ECO:0007669"/>
    <property type="project" value="TreeGrafter"/>
</dbReference>
<keyword evidence="2" id="KW-0902">Two-component regulatory system</keyword>
<dbReference type="EMBL" id="LSEF01000022">
    <property type="protein sequence ID" value="OAF19675.1"/>
    <property type="molecule type" value="Genomic_DNA"/>
</dbReference>
<evidence type="ECO:0000256" key="1">
    <source>
        <dbReference type="ARBA" id="ARBA00022553"/>
    </source>
</evidence>
<dbReference type="GO" id="GO:0000976">
    <property type="term" value="F:transcription cis-regulatory region binding"/>
    <property type="evidence" value="ECO:0007669"/>
    <property type="project" value="TreeGrafter"/>
</dbReference>
<name>A0A176ZIQ7_9BRAD</name>
<evidence type="ECO:0000313" key="6">
    <source>
        <dbReference type="EMBL" id="OAF19675.1"/>
    </source>
</evidence>
<dbReference type="InterPro" id="IPR001867">
    <property type="entry name" value="OmpR/PhoB-type_DNA-bd"/>
</dbReference>
<keyword evidence="7" id="KW-1185">Reference proteome</keyword>
<evidence type="ECO:0000313" key="7">
    <source>
        <dbReference type="Proteomes" id="UP000077173"/>
    </source>
</evidence>
<gene>
    <name evidence="6" type="ORF">AXW67_35905</name>
</gene>
<keyword evidence="1" id="KW-0597">Phosphoprotein</keyword>
<dbReference type="Gene3D" id="1.10.10.10">
    <property type="entry name" value="Winged helix-like DNA-binding domain superfamily/Winged helix DNA-binding domain"/>
    <property type="match status" value="1"/>
</dbReference>
<dbReference type="SMART" id="SM00862">
    <property type="entry name" value="Trans_reg_C"/>
    <property type="match status" value="1"/>
</dbReference>
<dbReference type="SUPFAM" id="SSF46894">
    <property type="entry name" value="C-terminal effector domain of the bipartite response regulators"/>
    <property type="match status" value="1"/>
</dbReference>
<evidence type="ECO:0000256" key="4">
    <source>
        <dbReference type="PROSITE-ProRule" id="PRU01091"/>
    </source>
</evidence>
<dbReference type="PROSITE" id="PS51755">
    <property type="entry name" value="OMPR_PHOB"/>
    <property type="match status" value="1"/>
</dbReference>
<sequence length="97" mass="11353">MFRDLVMDIRAQRVTLCGQPIKVRPLEFRLLQHFLEHPEQVFSRAELLSTIWGQNVHVTSRTVDLHIGRLRKALNGCGRRNYIRTVHSRGYSLDAQE</sequence>
<dbReference type="Pfam" id="PF00486">
    <property type="entry name" value="Trans_reg_C"/>
    <property type="match status" value="1"/>
</dbReference>